<dbReference type="EMBL" id="CP000612">
    <property type="protein sequence ID" value="ABO50336.1"/>
    <property type="molecule type" value="Genomic_DNA"/>
</dbReference>
<protein>
    <submittedName>
        <fullName evidence="1">Uncharacterized protein</fullName>
    </submittedName>
</protein>
<evidence type="ECO:0000313" key="1">
    <source>
        <dbReference type="EMBL" id="ABO50336.1"/>
    </source>
</evidence>
<evidence type="ECO:0000313" key="2">
    <source>
        <dbReference type="Proteomes" id="UP000001556"/>
    </source>
</evidence>
<gene>
    <name evidence="1" type="ordered locus">Dred_1811</name>
</gene>
<sequence>MKEQKETILNSMREAIDHNQLDKLWRLAVIDPSGFFSLLCTRYLYKKRMEKLYFHLSSFDPVKMDKFQRLMLARIENDLGTGLFRR</sequence>
<keyword evidence="2" id="KW-1185">Reference proteome</keyword>
<proteinExistence type="predicted"/>
<dbReference type="Proteomes" id="UP000001556">
    <property type="component" value="Chromosome"/>
</dbReference>
<dbReference type="AlphaFoldDB" id="A4J5I3"/>
<accession>A4J5I3</accession>
<dbReference type="HOGENOM" id="CLU_2492811_0_0_9"/>
<dbReference type="KEGG" id="drm:Dred_1811"/>
<dbReference type="RefSeq" id="WP_011878148.1">
    <property type="nucleotide sequence ID" value="NC_009253.1"/>
</dbReference>
<name>A4J5I3_DESRM</name>
<reference evidence="1 2" key="1">
    <citation type="submission" date="2007-03" db="EMBL/GenBank/DDBJ databases">
        <title>Complete sequence of Desulfotomaculum reducens MI-1.</title>
        <authorList>
            <consortium name="US DOE Joint Genome Institute"/>
            <person name="Copeland A."/>
            <person name="Lucas S."/>
            <person name="Lapidus A."/>
            <person name="Barry K."/>
            <person name="Detter J.C."/>
            <person name="Glavina del Rio T."/>
            <person name="Hammon N."/>
            <person name="Israni S."/>
            <person name="Dalin E."/>
            <person name="Tice H."/>
            <person name="Pitluck S."/>
            <person name="Sims D."/>
            <person name="Brettin T."/>
            <person name="Bruce D."/>
            <person name="Han C."/>
            <person name="Tapia R."/>
            <person name="Schmutz J."/>
            <person name="Larimer F."/>
            <person name="Land M."/>
            <person name="Hauser L."/>
            <person name="Kyrpides N."/>
            <person name="Kim E."/>
            <person name="Tebo B.M."/>
            <person name="Richardson P."/>
        </authorList>
    </citation>
    <scope>NUCLEOTIDE SEQUENCE [LARGE SCALE GENOMIC DNA]</scope>
    <source>
        <strain evidence="1 2">MI-1</strain>
    </source>
</reference>
<organism evidence="1 2">
    <name type="scientific">Desulforamulus reducens (strain ATCC BAA-1160 / DSM 100696 / MI-1)</name>
    <name type="common">Desulfotomaculum reducens</name>
    <dbReference type="NCBI Taxonomy" id="349161"/>
    <lineage>
        <taxon>Bacteria</taxon>
        <taxon>Bacillati</taxon>
        <taxon>Bacillota</taxon>
        <taxon>Clostridia</taxon>
        <taxon>Eubacteriales</taxon>
        <taxon>Peptococcaceae</taxon>
        <taxon>Desulforamulus</taxon>
    </lineage>
</organism>
<dbReference type="STRING" id="349161.Dred_1811"/>